<organism evidence="1 2">
    <name type="scientific">Amphritea japonica ATCC BAA-1530</name>
    <dbReference type="NCBI Taxonomy" id="1278309"/>
    <lineage>
        <taxon>Bacteria</taxon>
        <taxon>Pseudomonadati</taxon>
        <taxon>Pseudomonadota</taxon>
        <taxon>Gammaproteobacteria</taxon>
        <taxon>Oceanospirillales</taxon>
        <taxon>Oceanospirillaceae</taxon>
        <taxon>Amphritea</taxon>
    </lineage>
</organism>
<dbReference type="NCBIfam" id="TIGR02292">
    <property type="entry name" value="ygfB_yecA"/>
    <property type="match status" value="1"/>
</dbReference>
<evidence type="ECO:0008006" key="3">
    <source>
        <dbReference type="Google" id="ProtNLM"/>
    </source>
</evidence>
<dbReference type="Gene3D" id="1.20.120.740">
    <property type="entry name" value="YgfB uncharacterised protein family UPF0149, PF03695"/>
    <property type="match status" value="1"/>
</dbReference>
<dbReference type="RefSeq" id="WP_019622138.1">
    <property type="nucleotide sequence ID" value="NZ_AP014545.1"/>
</dbReference>
<dbReference type="SUPFAM" id="SSF101327">
    <property type="entry name" value="YgfB-like"/>
    <property type="match status" value="1"/>
</dbReference>
<evidence type="ECO:0000313" key="2">
    <source>
        <dbReference type="Proteomes" id="UP000595663"/>
    </source>
</evidence>
<dbReference type="InterPro" id="IPR036255">
    <property type="entry name" value="YgfB-like_sf"/>
</dbReference>
<sequence length="198" mass="22952">MPTAMLNTPLSDAELDELEAFMFSDAVSEDALDLVGTHGYFCALNISPVKIAEKQWLQELFDGVPEYNSENQKARIEDLLRRFYFSIGSDLYNDQDMLLPCDLTLETENDEEEQSAMTSWAQAFMEAVFLKEDEWFNHQAEEEVAEFMLPIMIASELFEEEEFLKMREDSRLCDEMCRSIPDLLVDLYLLFHAPADKK</sequence>
<evidence type="ECO:0000313" key="1">
    <source>
        <dbReference type="EMBL" id="BBB25710.1"/>
    </source>
</evidence>
<dbReference type="AlphaFoldDB" id="A0A7R6SSJ3"/>
<name>A0A7R6SSJ3_9GAMM</name>
<reference evidence="1 2" key="1">
    <citation type="journal article" date="2008" name="Int. J. Syst. Evol. Microbiol.">
        <title>Amphritea japonica sp. nov. and Amphritea balenae sp. nov., isolated from the sediment adjacent to sperm whale carcasses off Kagoshima, Japan.</title>
        <authorList>
            <person name="Miyazaki M."/>
            <person name="Nogi Y."/>
            <person name="Fujiwara Y."/>
            <person name="Kawato M."/>
            <person name="Nagahama T."/>
            <person name="Kubokawa K."/>
            <person name="Horikoshi K."/>
        </authorList>
    </citation>
    <scope>NUCLEOTIDE SEQUENCE [LARGE SCALE GENOMIC DNA]</scope>
    <source>
        <strain evidence="1 2">ATCC BAA-1530</strain>
    </source>
</reference>
<gene>
    <name evidence="1" type="ORF">AMJAP_1114</name>
</gene>
<dbReference type="KEGG" id="ajp:AMJAP_1114"/>
<dbReference type="Pfam" id="PF03695">
    <property type="entry name" value="UPF0149"/>
    <property type="match status" value="1"/>
</dbReference>
<protein>
    <recommendedName>
        <fullName evidence="3">YecA family protein</fullName>
    </recommendedName>
</protein>
<accession>A0A7R6SSJ3</accession>
<proteinExistence type="predicted"/>
<dbReference type="EMBL" id="AP014545">
    <property type="protein sequence ID" value="BBB25710.1"/>
    <property type="molecule type" value="Genomic_DNA"/>
</dbReference>
<dbReference type="OrthoDB" id="7008537at2"/>
<keyword evidence="2" id="KW-1185">Reference proteome</keyword>
<dbReference type="InterPro" id="IPR011978">
    <property type="entry name" value="YgfB-like"/>
</dbReference>
<dbReference type="Proteomes" id="UP000595663">
    <property type="component" value="Chromosome"/>
</dbReference>